<dbReference type="EMBL" id="MK072012">
    <property type="protein sequence ID" value="AYV77156.1"/>
    <property type="molecule type" value="Genomic_DNA"/>
</dbReference>
<sequence>MSDERKWFFTDSDLDLRGNLAAKALMDPARASALLRVENYEPSSLTGEQRKEDVSHEVADFIVDTALFHRKLDPSGVQKDLNDPTQFKVYSHVYRRWANLSPESQAFYNKYMSLLKKDPLSGRWTKVRDVNEMAKAENDKSNYRINLEKDANGEPIFAQNLPTLTPEHGRVWYSTNRGLTSYQPHEGVWPGESKFGFGEGKSDFGKSKEEMEGSFVGGANGKNFYREIYNSVYLGRPSEFAPGLKTTESNKTHFNINVDNLVRKKMFAISQAEVKEGEQLPPIGEETMFGMIDRDIIKRDASGKLYREIGGQRVYLGAEDEETKRLLKASHACYSTGIKTDEATCKKFIFECLLSQDPDSLNKCLASLRLGADFFNVATSDIKNIHPVLALRILQQFGFRKYQKYDPQAGQQLWKVESVKHWLENYMAKKFNVKDIRSMIKQPDQHYLMTYLDLLSQYVNANPAILNKGYTGTSEEVVGVYQPSDLGKALGLSVAVDRRSLASDLGRLGANMRLMSASRQPIFVPQQGRQFMATPFGSSLTPGVSMLVPPQMQMGQMGLMMGGGSGHCEQVASIFIQNNGGSAMLQQFLNSAIQKLERKGKKLNSKDRERIDQYLAKNKEIEKELVKTYCYIDEYNQLLDMFGDTAGAKNLSKETLMQLVNRQESLIGKQGTSQQQIMQLFAKLLEVMGEEAGANMEPVKVSDAL</sequence>
<accession>A0A3G4ZQI3</accession>
<gene>
    <name evidence="2" type="ORF">Barrevirus15_4</name>
</gene>
<feature type="coiled-coil region" evidence="1">
    <location>
        <begin position="586"/>
        <end position="624"/>
    </location>
</feature>
<evidence type="ECO:0000256" key="1">
    <source>
        <dbReference type="SAM" id="Coils"/>
    </source>
</evidence>
<name>A0A3G4ZQI3_9VIRU</name>
<organism evidence="2">
    <name type="scientific">Barrevirus sp</name>
    <dbReference type="NCBI Taxonomy" id="2487763"/>
    <lineage>
        <taxon>Viruses</taxon>
        <taxon>Varidnaviria</taxon>
        <taxon>Bamfordvirae</taxon>
        <taxon>Nucleocytoviricota</taxon>
        <taxon>Megaviricetes</taxon>
        <taxon>Imitervirales</taxon>
        <taxon>Mimiviridae</taxon>
        <taxon>Klosneuvirinae</taxon>
    </lineage>
</organism>
<evidence type="ECO:0000313" key="2">
    <source>
        <dbReference type="EMBL" id="AYV77156.1"/>
    </source>
</evidence>
<protein>
    <submittedName>
        <fullName evidence="2">Uncharacterized protein</fullName>
    </submittedName>
</protein>
<keyword evidence="1" id="KW-0175">Coiled coil</keyword>
<reference evidence="2" key="1">
    <citation type="submission" date="2018-10" db="EMBL/GenBank/DDBJ databases">
        <title>Hidden diversity of soil giant viruses.</title>
        <authorList>
            <person name="Schulz F."/>
            <person name="Alteio L."/>
            <person name="Goudeau D."/>
            <person name="Ryan E.M."/>
            <person name="Malmstrom R.R."/>
            <person name="Blanchard J."/>
            <person name="Woyke T."/>
        </authorList>
    </citation>
    <scope>NUCLEOTIDE SEQUENCE</scope>
    <source>
        <strain evidence="2">BAV1</strain>
    </source>
</reference>
<proteinExistence type="predicted"/>